<keyword evidence="2" id="KW-0349">Heme</keyword>
<sequence length="109" mass="12067">MKVYKYTGTGNNGTIAWILQRISAIVLVIALGYHLLGKLMTKGNSDFFTGTNKFLMGALLVFILFHAFNGLKMIADDYVSKPGTRFILSLIYWLLGLTLFVIVLASGMI</sequence>
<comment type="subcellular location">
    <subcellularLocation>
        <location evidence="1">Membrane</location>
    </subcellularLocation>
</comment>
<organism evidence="9 10">
    <name type="scientific">Candidatus Mucispirillum faecigallinarum</name>
    <dbReference type="NCBI Taxonomy" id="2838699"/>
    <lineage>
        <taxon>Bacteria</taxon>
        <taxon>Pseudomonadati</taxon>
        <taxon>Deferribacterota</taxon>
        <taxon>Deferribacteres</taxon>
        <taxon>Deferribacterales</taxon>
        <taxon>Mucispirillaceae</taxon>
        <taxon>Mucispirillum</taxon>
    </lineage>
</organism>
<keyword evidence="3 8" id="KW-0812">Transmembrane</keyword>
<feature type="transmembrane region" description="Helical" evidence="8">
    <location>
        <begin position="86"/>
        <end position="105"/>
    </location>
</feature>
<evidence type="ECO:0000256" key="1">
    <source>
        <dbReference type="ARBA" id="ARBA00004370"/>
    </source>
</evidence>
<dbReference type="Gene3D" id="1.20.1300.10">
    <property type="entry name" value="Fumarate reductase/succinate dehydrogenase, transmembrane subunit"/>
    <property type="match status" value="1"/>
</dbReference>
<dbReference type="SUPFAM" id="SSF81343">
    <property type="entry name" value="Fumarate reductase respiratory complex transmembrane subunits"/>
    <property type="match status" value="1"/>
</dbReference>
<keyword evidence="6" id="KW-0408">Iron</keyword>
<keyword evidence="7 8" id="KW-0472">Membrane</keyword>
<evidence type="ECO:0000256" key="2">
    <source>
        <dbReference type="ARBA" id="ARBA00022617"/>
    </source>
</evidence>
<evidence type="ECO:0000256" key="5">
    <source>
        <dbReference type="ARBA" id="ARBA00022989"/>
    </source>
</evidence>
<dbReference type="GO" id="GO:0046872">
    <property type="term" value="F:metal ion binding"/>
    <property type="evidence" value="ECO:0007669"/>
    <property type="project" value="UniProtKB-KW"/>
</dbReference>
<gene>
    <name evidence="9" type="ORF">H9804_10720</name>
</gene>
<evidence type="ECO:0000256" key="7">
    <source>
        <dbReference type="ARBA" id="ARBA00023136"/>
    </source>
</evidence>
<accession>A0A9D2KBG8</accession>
<protein>
    <submittedName>
        <fullName evidence="9">Succinate dehydrogenase</fullName>
    </submittedName>
</protein>
<keyword evidence="4" id="KW-0479">Metal-binding</keyword>
<dbReference type="InterPro" id="IPR034804">
    <property type="entry name" value="SQR/QFR_C/D"/>
</dbReference>
<keyword evidence="5 8" id="KW-1133">Transmembrane helix</keyword>
<proteinExistence type="predicted"/>
<evidence type="ECO:0000256" key="6">
    <source>
        <dbReference type="ARBA" id="ARBA00023004"/>
    </source>
</evidence>
<dbReference type="GO" id="GO:0016020">
    <property type="term" value="C:membrane"/>
    <property type="evidence" value="ECO:0007669"/>
    <property type="project" value="UniProtKB-SubCell"/>
</dbReference>
<dbReference type="Proteomes" id="UP000824176">
    <property type="component" value="Unassembled WGS sequence"/>
</dbReference>
<dbReference type="AlphaFoldDB" id="A0A9D2KBG8"/>
<feature type="transmembrane region" description="Helical" evidence="8">
    <location>
        <begin position="54"/>
        <end position="74"/>
    </location>
</feature>
<reference evidence="9" key="1">
    <citation type="journal article" date="2021" name="PeerJ">
        <title>Extensive microbial diversity within the chicken gut microbiome revealed by metagenomics and culture.</title>
        <authorList>
            <person name="Gilroy R."/>
            <person name="Ravi A."/>
            <person name="Getino M."/>
            <person name="Pursley I."/>
            <person name="Horton D.L."/>
            <person name="Alikhan N.F."/>
            <person name="Baker D."/>
            <person name="Gharbi K."/>
            <person name="Hall N."/>
            <person name="Watson M."/>
            <person name="Adriaenssens E.M."/>
            <person name="Foster-Nyarko E."/>
            <person name="Jarju S."/>
            <person name="Secka A."/>
            <person name="Antonio M."/>
            <person name="Oren A."/>
            <person name="Chaudhuri R.R."/>
            <person name="La Ragione R."/>
            <person name="Hildebrand F."/>
            <person name="Pallen M.J."/>
        </authorList>
    </citation>
    <scope>NUCLEOTIDE SEQUENCE</scope>
    <source>
        <strain evidence="9">ChiW4-1371</strain>
    </source>
</reference>
<evidence type="ECO:0000256" key="3">
    <source>
        <dbReference type="ARBA" id="ARBA00022692"/>
    </source>
</evidence>
<reference evidence="9" key="2">
    <citation type="submission" date="2021-04" db="EMBL/GenBank/DDBJ databases">
        <authorList>
            <person name="Gilroy R."/>
        </authorList>
    </citation>
    <scope>NUCLEOTIDE SEQUENCE</scope>
    <source>
        <strain evidence="9">ChiW4-1371</strain>
    </source>
</reference>
<comment type="caution">
    <text evidence="9">The sequence shown here is derived from an EMBL/GenBank/DDBJ whole genome shotgun (WGS) entry which is preliminary data.</text>
</comment>
<dbReference type="EMBL" id="DXAQ01000160">
    <property type="protein sequence ID" value="HIZ90409.1"/>
    <property type="molecule type" value="Genomic_DNA"/>
</dbReference>
<name>A0A9D2KBG8_9BACT</name>
<evidence type="ECO:0000256" key="4">
    <source>
        <dbReference type="ARBA" id="ARBA00022723"/>
    </source>
</evidence>
<dbReference type="Pfam" id="PF01127">
    <property type="entry name" value="Sdh_cyt"/>
    <property type="match status" value="1"/>
</dbReference>
<feature type="transmembrane region" description="Helical" evidence="8">
    <location>
        <begin position="15"/>
        <end position="33"/>
    </location>
</feature>
<evidence type="ECO:0000256" key="8">
    <source>
        <dbReference type="SAM" id="Phobius"/>
    </source>
</evidence>
<evidence type="ECO:0000313" key="10">
    <source>
        <dbReference type="Proteomes" id="UP000824176"/>
    </source>
</evidence>
<evidence type="ECO:0000313" key="9">
    <source>
        <dbReference type="EMBL" id="HIZ90409.1"/>
    </source>
</evidence>
<dbReference type="InterPro" id="IPR000701">
    <property type="entry name" value="SuccDH_FuR_B_TM-su"/>
</dbReference>